<dbReference type="KEGG" id="pex:IZT61_21760"/>
<name>A0A7S9KZC8_9SPHI</name>
<reference evidence="1 2" key="1">
    <citation type="submission" date="2020-11" db="EMBL/GenBank/DDBJ databases">
        <title>Pedobacter endophytica, an endophytic bacteria isolated form Carex pumila.</title>
        <authorList>
            <person name="Peng Y."/>
            <person name="Jiang L."/>
            <person name="Lee J."/>
        </authorList>
    </citation>
    <scope>NUCLEOTIDE SEQUENCE [LARGE SCALE GENOMIC DNA]</scope>
    <source>
        <strain evidence="1 2">JBR3-12</strain>
    </source>
</reference>
<evidence type="ECO:0000313" key="1">
    <source>
        <dbReference type="EMBL" id="QPH39631.1"/>
    </source>
</evidence>
<evidence type="ECO:0000313" key="2">
    <source>
        <dbReference type="Proteomes" id="UP000594759"/>
    </source>
</evidence>
<organism evidence="1 2">
    <name type="scientific">Pedobacter endophyticus</name>
    <dbReference type="NCBI Taxonomy" id="2789740"/>
    <lineage>
        <taxon>Bacteria</taxon>
        <taxon>Pseudomonadati</taxon>
        <taxon>Bacteroidota</taxon>
        <taxon>Sphingobacteriia</taxon>
        <taxon>Sphingobacteriales</taxon>
        <taxon>Sphingobacteriaceae</taxon>
        <taxon>Pedobacter</taxon>
    </lineage>
</organism>
<dbReference type="EMBL" id="CP064939">
    <property type="protein sequence ID" value="QPH39631.1"/>
    <property type="molecule type" value="Genomic_DNA"/>
</dbReference>
<protein>
    <submittedName>
        <fullName evidence="1">Uncharacterized protein</fullName>
    </submittedName>
</protein>
<sequence>MPKIQIQALFVLKKLKSEFKLFKAIYAKKRHFKWFKPRFFESKKIDKKCNMRLNELNLVFEGAELQNICFSAAPNRRVMGEK</sequence>
<dbReference type="AlphaFoldDB" id="A0A7S9KZC8"/>
<proteinExistence type="predicted"/>
<accession>A0A7S9KZC8</accession>
<dbReference type="Proteomes" id="UP000594759">
    <property type="component" value="Chromosome"/>
</dbReference>
<dbReference type="RefSeq" id="WP_196099097.1">
    <property type="nucleotide sequence ID" value="NZ_CP064939.1"/>
</dbReference>
<keyword evidence="2" id="KW-1185">Reference proteome</keyword>
<gene>
    <name evidence="1" type="ORF">IZT61_21760</name>
</gene>